<dbReference type="VEuPathDB" id="FungiDB:GLRG_02667"/>
<accession>E3Q7K9</accession>
<proteinExistence type="predicted"/>
<sequence>MIARWTHFFLPQRHFAQHGRIMVSITFTFSFGTCSLFIWHHFGCSLQDIRALGITTMIPGVRQKIDYHSHVTPLHDIFFLLFGLDFVSAFGLLGRHHTPLSWLGWWILGCNVGMVIPRSMCCHFTEPAGCGGKIVCLLGRAREASRLPANRIMQDIL</sequence>
<name>E3Q7K9_COLGM</name>
<keyword evidence="3" id="KW-1185">Reference proteome</keyword>
<keyword evidence="1" id="KW-1133">Transmembrane helix</keyword>
<reference evidence="3" key="1">
    <citation type="journal article" date="2012" name="Nat. Genet.">
        <title>Lifestyle transitions in plant pathogenic Colletotrichum fungi deciphered by genome and transcriptome analyses.</title>
        <authorList>
            <person name="O'Connell R.J."/>
            <person name="Thon M.R."/>
            <person name="Hacquard S."/>
            <person name="Amyotte S.G."/>
            <person name="Kleemann J."/>
            <person name="Torres M.F."/>
            <person name="Damm U."/>
            <person name="Buiate E.A."/>
            <person name="Epstein L."/>
            <person name="Alkan N."/>
            <person name="Altmueller J."/>
            <person name="Alvarado-Balderrama L."/>
            <person name="Bauser C.A."/>
            <person name="Becker C."/>
            <person name="Birren B.W."/>
            <person name="Chen Z."/>
            <person name="Choi J."/>
            <person name="Crouch J.A."/>
            <person name="Duvick J.P."/>
            <person name="Farman M.A."/>
            <person name="Gan P."/>
            <person name="Heiman D."/>
            <person name="Henrissat B."/>
            <person name="Howard R.J."/>
            <person name="Kabbage M."/>
            <person name="Koch C."/>
            <person name="Kracher B."/>
            <person name="Kubo Y."/>
            <person name="Law A.D."/>
            <person name="Lebrun M.-H."/>
            <person name="Lee Y.-H."/>
            <person name="Miyara I."/>
            <person name="Moore N."/>
            <person name="Neumann U."/>
            <person name="Nordstroem K."/>
            <person name="Panaccione D.G."/>
            <person name="Panstruga R."/>
            <person name="Place M."/>
            <person name="Proctor R.H."/>
            <person name="Prusky D."/>
            <person name="Rech G."/>
            <person name="Reinhardt R."/>
            <person name="Rollins J.A."/>
            <person name="Rounsley S."/>
            <person name="Schardl C.L."/>
            <person name="Schwartz D.C."/>
            <person name="Shenoy N."/>
            <person name="Shirasu K."/>
            <person name="Sikhakolli U.R."/>
            <person name="Stueber K."/>
            <person name="Sukno S.A."/>
            <person name="Sweigard J.A."/>
            <person name="Takano Y."/>
            <person name="Takahara H."/>
            <person name="Trail F."/>
            <person name="van der Does H.C."/>
            <person name="Voll L.M."/>
            <person name="Will I."/>
            <person name="Young S."/>
            <person name="Zeng Q."/>
            <person name="Zhang J."/>
            <person name="Zhou S."/>
            <person name="Dickman M.B."/>
            <person name="Schulze-Lefert P."/>
            <person name="Ver Loren van Themaat E."/>
            <person name="Ma L.-J."/>
            <person name="Vaillancourt L.J."/>
        </authorList>
    </citation>
    <scope>NUCLEOTIDE SEQUENCE [LARGE SCALE GENOMIC DNA]</scope>
    <source>
        <strain evidence="3">M1.001 / M2 / FGSC 10212</strain>
    </source>
</reference>
<dbReference type="Proteomes" id="UP000008782">
    <property type="component" value="Unassembled WGS sequence"/>
</dbReference>
<feature type="transmembrane region" description="Helical" evidence="1">
    <location>
        <begin position="77"/>
        <end position="94"/>
    </location>
</feature>
<dbReference type="AlphaFoldDB" id="E3Q7K9"/>
<keyword evidence="1" id="KW-0812">Transmembrane</keyword>
<dbReference type="GeneID" id="24408032"/>
<feature type="transmembrane region" description="Helical" evidence="1">
    <location>
        <begin position="21"/>
        <end position="42"/>
    </location>
</feature>
<dbReference type="RefSeq" id="XP_008090867.1">
    <property type="nucleotide sequence ID" value="XM_008092676.1"/>
</dbReference>
<dbReference type="EMBL" id="GG697335">
    <property type="protein sequence ID" value="EFQ26847.1"/>
    <property type="molecule type" value="Genomic_DNA"/>
</dbReference>
<dbReference type="HOGENOM" id="CLU_1677752_0_0_1"/>
<evidence type="ECO:0000313" key="2">
    <source>
        <dbReference type="EMBL" id="EFQ26847.1"/>
    </source>
</evidence>
<protein>
    <submittedName>
        <fullName evidence="2">Uncharacterized protein</fullName>
    </submittedName>
</protein>
<gene>
    <name evidence="2" type="ORF">GLRG_02667</name>
</gene>
<evidence type="ECO:0000256" key="1">
    <source>
        <dbReference type="SAM" id="Phobius"/>
    </source>
</evidence>
<keyword evidence="1" id="KW-0472">Membrane</keyword>
<evidence type="ECO:0000313" key="3">
    <source>
        <dbReference type="Proteomes" id="UP000008782"/>
    </source>
</evidence>
<organism evidence="3">
    <name type="scientific">Colletotrichum graminicola (strain M1.001 / M2 / FGSC 10212)</name>
    <name type="common">Maize anthracnose fungus</name>
    <name type="synonym">Glomerella graminicola</name>
    <dbReference type="NCBI Taxonomy" id="645133"/>
    <lineage>
        <taxon>Eukaryota</taxon>
        <taxon>Fungi</taxon>
        <taxon>Dikarya</taxon>
        <taxon>Ascomycota</taxon>
        <taxon>Pezizomycotina</taxon>
        <taxon>Sordariomycetes</taxon>
        <taxon>Hypocreomycetidae</taxon>
        <taxon>Glomerellales</taxon>
        <taxon>Glomerellaceae</taxon>
        <taxon>Colletotrichum</taxon>
        <taxon>Colletotrichum graminicola species complex</taxon>
    </lineage>
</organism>